<gene>
    <name evidence="8" type="ORF">BPA30113_07127</name>
</gene>
<dbReference type="PIRSF" id="PIRSF002889">
    <property type="entry name" value="Rod_FlgB"/>
    <property type="match status" value="1"/>
</dbReference>
<evidence type="ECO:0000256" key="6">
    <source>
        <dbReference type="PIRNR" id="PIRNR002889"/>
    </source>
</evidence>
<comment type="similarity">
    <text evidence="2 6">Belongs to the flagella basal body rod proteins family.</text>
</comment>
<dbReference type="Pfam" id="PF00460">
    <property type="entry name" value="Flg_bb_rod"/>
    <property type="match status" value="1"/>
</dbReference>
<feature type="domain" description="Flagellar basal body rod protein N-terminal" evidence="7">
    <location>
        <begin position="16"/>
        <end position="39"/>
    </location>
</feature>
<evidence type="ECO:0000256" key="1">
    <source>
        <dbReference type="ARBA" id="ARBA00004117"/>
    </source>
</evidence>
<evidence type="ECO:0000313" key="9">
    <source>
        <dbReference type="Proteomes" id="UP000494330"/>
    </source>
</evidence>
<protein>
    <recommendedName>
        <fullName evidence="3 6">Flagellar basal body rod protein FlgB</fullName>
    </recommendedName>
</protein>
<evidence type="ECO:0000259" key="7">
    <source>
        <dbReference type="Pfam" id="PF00460"/>
    </source>
</evidence>
<evidence type="ECO:0000313" key="8">
    <source>
        <dbReference type="EMBL" id="VWC43777.1"/>
    </source>
</evidence>
<dbReference type="AlphaFoldDB" id="A0A6J5E381"/>
<dbReference type="GO" id="GO:0030694">
    <property type="term" value="C:bacterial-type flagellum basal body, rod"/>
    <property type="evidence" value="ECO:0007669"/>
    <property type="project" value="InterPro"/>
</dbReference>
<sequence>MTEGMEAITSATLGLALDAASLRQQAIAANIANAQTDGYVPLGVDFERQLTDARQKWASSGSVDAESLRGVAPRLVRVVSQDGMQSGLDMQVAALAQNGVHFQTLLKALSKHYALLEEAVSDGKK</sequence>
<evidence type="ECO:0000256" key="3">
    <source>
        <dbReference type="ARBA" id="ARBA00014376"/>
    </source>
</evidence>
<evidence type="ECO:0000256" key="4">
    <source>
        <dbReference type="ARBA" id="ARBA00023143"/>
    </source>
</evidence>
<keyword evidence="9" id="KW-1185">Reference proteome</keyword>
<dbReference type="GO" id="GO:0071973">
    <property type="term" value="P:bacterial-type flagellum-dependent cell motility"/>
    <property type="evidence" value="ECO:0007669"/>
    <property type="project" value="InterPro"/>
</dbReference>
<comment type="subcellular location">
    <subcellularLocation>
        <location evidence="1 6">Bacterial flagellum basal body</location>
    </subcellularLocation>
</comment>
<dbReference type="InterPro" id="IPR001444">
    <property type="entry name" value="Flag_bb_rod_N"/>
</dbReference>
<dbReference type="Proteomes" id="UP000494330">
    <property type="component" value="Unassembled WGS sequence"/>
</dbReference>
<accession>A0A6J5E381</accession>
<dbReference type="EMBL" id="CABVQD010000046">
    <property type="protein sequence ID" value="VWC43777.1"/>
    <property type="molecule type" value="Genomic_DNA"/>
</dbReference>
<name>A0A6J5E381_9BURK</name>
<evidence type="ECO:0000256" key="2">
    <source>
        <dbReference type="ARBA" id="ARBA00009677"/>
    </source>
</evidence>
<organism evidence="8 9">
    <name type="scientific">Burkholderia paludis</name>
    <dbReference type="NCBI Taxonomy" id="1506587"/>
    <lineage>
        <taxon>Bacteria</taxon>
        <taxon>Pseudomonadati</taxon>
        <taxon>Pseudomonadota</taxon>
        <taxon>Betaproteobacteria</taxon>
        <taxon>Burkholderiales</taxon>
        <taxon>Burkholderiaceae</taxon>
        <taxon>Burkholderia</taxon>
        <taxon>Burkholderia cepacia complex</taxon>
    </lineage>
</organism>
<keyword evidence="4 6" id="KW-0975">Bacterial flagellum</keyword>
<comment type="subunit">
    <text evidence="6">The basal body constitutes a major portion of the flagellar organelle and consists of a number of rings mounted on a central rod.</text>
</comment>
<evidence type="ECO:0000256" key="5">
    <source>
        <dbReference type="ARBA" id="ARBA00024934"/>
    </source>
</evidence>
<reference evidence="8 9" key="1">
    <citation type="submission" date="2019-09" db="EMBL/GenBank/DDBJ databases">
        <authorList>
            <person name="Depoorter E."/>
        </authorList>
    </citation>
    <scope>NUCLEOTIDE SEQUENCE [LARGE SCALE GENOMIC DNA]</scope>
    <source>
        <strain evidence="8">LMG 30113</strain>
    </source>
</reference>
<comment type="function">
    <text evidence="5 6">Structural component of flagellum, the bacterial motility apparatus. Part of the rod structure of flagellar basal body.</text>
</comment>
<dbReference type="InterPro" id="IPR006300">
    <property type="entry name" value="FlgB"/>
</dbReference>
<proteinExistence type="inferred from homology"/>